<name>A0AAW0YYJ0_9TREE</name>
<gene>
    <name evidence="2" type="ORF">IAR55_003939</name>
</gene>
<accession>A0AAW0YYJ0</accession>
<proteinExistence type="predicted"/>
<keyword evidence="3" id="KW-1185">Reference proteome</keyword>
<feature type="region of interest" description="Disordered" evidence="1">
    <location>
        <begin position="1"/>
        <end position="104"/>
    </location>
</feature>
<dbReference type="KEGG" id="kne:92181197"/>
<reference evidence="2 3" key="1">
    <citation type="journal article" date="2024" name="bioRxiv">
        <title>Comparative genomics of Cryptococcus and Kwoniella reveals pathogenesis evolution and contrasting karyotype dynamics via intercentromeric recombination or chromosome fusion.</title>
        <authorList>
            <person name="Coelho M.A."/>
            <person name="David-Palma M."/>
            <person name="Shea T."/>
            <person name="Bowers K."/>
            <person name="McGinley-Smith S."/>
            <person name="Mohammad A.W."/>
            <person name="Gnirke A."/>
            <person name="Yurkov A.M."/>
            <person name="Nowrousian M."/>
            <person name="Sun S."/>
            <person name="Cuomo C.A."/>
            <person name="Heitman J."/>
        </authorList>
    </citation>
    <scope>NUCLEOTIDE SEQUENCE [LARGE SCALE GENOMIC DNA]</scope>
    <source>
        <strain evidence="2 3">CBS 13917</strain>
    </source>
</reference>
<feature type="compositionally biased region" description="Polar residues" evidence="1">
    <location>
        <begin position="195"/>
        <end position="204"/>
    </location>
</feature>
<dbReference type="EMBL" id="JBCAWK010000007">
    <property type="protein sequence ID" value="KAK8853237.1"/>
    <property type="molecule type" value="Genomic_DNA"/>
</dbReference>
<feature type="region of interest" description="Disordered" evidence="1">
    <location>
        <begin position="314"/>
        <end position="341"/>
    </location>
</feature>
<protein>
    <recommendedName>
        <fullName evidence="4">Meiotically up-regulated protein Msb1/Mug8 domain-containing protein</fullName>
    </recommendedName>
</protein>
<evidence type="ECO:0008006" key="4">
    <source>
        <dbReference type="Google" id="ProtNLM"/>
    </source>
</evidence>
<feature type="compositionally biased region" description="Basic and acidic residues" evidence="1">
    <location>
        <begin position="714"/>
        <end position="740"/>
    </location>
</feature>
<feature type="compositionally biased region" description="Basic residues" evidence="1">
    <location>
        <begin position="149"/>
        <end position="164"/>
    </location>
</feature>
<comment type="caution">
    <text evidence="2">The sequence shown here is derived from an EMBL/GenBank/DDBJ whole genome shotgun (WGS) entry which is preliminary data.</text>
</comment>
<organism evidence="2 3">
    <name type="scientific">Kwoniella newhampshirensis</name>
    <dbReference type="NCBI Taxonomy" id="1651941"/>
    <lineage>
        <taxon>Eukaryota</taxon>
        <taxon>Fungi</taxon>
        <taxon>Dikarya</taxon>
        <taxon>Basidiomycota</taxon>
        <taxon>Agaricomycotina</taxon>
        <taxon>Tremellomycetes</taxon>
        <taxon>Tremellales</taxon>
        <taxon>Cryptococcaceae</taxon>
        <taxon>Kwoniella</taxon>
    </lineage>
</organism>
<evidence type="ECO:0000256" key="1">
    <source>
        <dbReference type="SAM" id="MobiDB-lite"/>
    </source>
</evidence>
<dbReference type="AlphaFoldDB" id="A0AAW0YYJ0"/>
<feature type="region of interest" description="Disordered" evidence="1">
    <location>
        <begin position="140"/>
        <end position="224"/>
    </location>
</feature>
<feature type="compositionally biased region" description="Low complexity" evidence="1">
    <location>
        <begin position="89"/>
        <end position="103"/>
    </location>
</feature>
<dbReference type="RefSeq" id="XP_066802423.1">
    <property type="nucleotide sequence ID" value="XM_066947044.1"/>
</dbReference>
<dbReference type="GeneID" id="92181197"/>
<feature type="compositionally biased region" description="Polar residues" evidence="1">
    <location>
        <begin position="67"/>
        <end position="77"/>
    </location>
</feature>
<dbReference type="Proteomes" id="UP001388673">
    <property type="component" value="Unassembled WGS sequence"/>
</dbReference>
<feature type="compositionally biased region" description="Polar residues" evidence="1">
    <location>
        <begin position="14"/>
        <end position="31"/>
    </location>
</feature>
<evidence type="ECO:0000313" key="3">
    <source>
        <dbReference type="Proteomes" id="UP001388673"/>
    </source>
</evidence>
<evidence type="ECO:0000313" key="2">
    <source>
        <dbReference type="EMBL" id="KAK8853237.1"/>
    </source>
</evidence>
<feature type="region of interest" description="Disordered" evidence="1">
    <location>
        <begin position="714"/>
        <end position="780"/>
    </location>
</feature>
<feature type="compositionally biased region" description="Basic residues" evidence="1">
    <location>
        <begin position="750"/>
        <end position="763"/>
    </location>
</feature>
<sequence>MTASEGVSGDSGHATHSQGRTRTTSKSSTQPFVRPGQGTCRSPSAALLMAPERINTANERKRRDSMEIQNQRPNAHLSQHDPAHPNIHGLLSSQQTSGQTSGSVVLSPRFETKEDRHDRTRKLSTIEVLYPSPQVAKEVFRAERVTNPTHRRVPTPYHSSRRRNPSSGLPQRVDSDRSIRSRVSFDSTRSRDSQRTVQTDFSHTSDWDPAWTSGPPSQDAVKEGWEPHFGSTPGIGPAGEAIEVIGLGRKKPRHRTFQAAMLKPSLRSTSRLSKRPGGSREALSRGPSAREKPLPSRPLSYVAPIVDTLSRITTQGGTRKAKHSRQASHQPTTLDGAGFTSDRTLSRLRKTSHPWAGNGLRSLFSSLSMNEPVRSSLPSPSTLTSSIRGTLRSNNYQDIFPSDDLYNYLLIAEVSSWGKWPTSVSEMNKGVWGGNDKRLDAMGWEWHRRLESAEIERENGSNLTIWESAGRNWERGILQFQEENVPHHPIDPTNRWGSQIFALPAPGYDTLEFYDEAIHEAEDNGLLSWLTGTLLQTAISTLHMLRFSSHSLAFHLIPSPRPPNFPASALQSSQRDSQAHFLWEGFGSLVLVNRNDERDRSTIVEVRPPAVVDSSVMKEFARGQGGQGWWAFYGDTCGGDVGQANLLQQQVCDSCVQNRVYFFAVTNLKHWVFGRFNSSYTKCTVGPVIERKARDPSLVQCLTTWIVQSVDERPRAHDFHHPPEQERSRRPSVRRNEHIEAPPYTDRPPQRHIHCPKPHHSRSRSLPPDPEYEQVSSTYPNHPRAVYPTSTPSGGPPVFSTRQFHQDTSFPQNGYDNYGLSGYHNVPEVGLMSAAPKSAGAYPQPSGINMYYGMQGNGSGWAGDGSQGGIPGAGVGMPYNMGVSWYSGELYNQPGMR</sequence>
<feature type="region of interest" description="Disordered" evidence="1">
    <location>
        <begin position="263"/>
        <end position="297"/>
    </location>
</feature>